<evidence type="ECO:0000256" key="1">
    <source>
        <dbReference type="SAM" id="MobiDB-lite"/>
    </source>
</evidence>
<name>A0A0A8L9F6_9SACH</name>
<dbReference type="EMBL" id="CCBQ010000045">
    <property type="protein sequence ID" value="CDO95569.1"/>
    <property type="molecule type" value="Genomic_DNA"/>
</dbReference>
<organism evidence="2 3">
    <name type="scientific">Kluyveromyces dobzhanskii CBS 2104</name>
    <dbReference type="NCBI Taxonomy" id="1427455"/>
    <lineage>
        <taxon>Eukaryota</taxon>
        <taxon>Fungi</taxon>
        <taxon>Dikarya</taxon>
        <taxon>Ascomycota</taxon>
        <taxon>Saccharomycotina</taxon>
        <taxon>Saccharomycetes</taxon>
        <taxon>Saccharomycetales</taxon>
        <taxon>Saccharomycetaceae</taxon>
        <taxon>Kluyveromyces</taxon>
    </lineage>
</organism>
<dbReference type="Proteomes" id="UP000031516">
    <property type="component" value="Unassembled WGS sequence"/>
</dbReference>
<evidence type="ECO:0000313" key="3">
    <source>
        <dbReference type="Proteomes" id="UP000031516"/>
    </source>
</evidence>
<dbReference type="InterPro" id="IPR018465">
    <property type="entry name" value="Scm3/HJURP"/>
</dbReference>
<comment type="caution">
    <text evidence="2">The sequence shown here is derived from an EMBL/GenBank/DDBJ whole genome shotgun (WGS) entry which is preliminary data.</text>
</comment>
<dbReference type="Pfam" id="PF10384">
    <property type="entry name" value="Scm3"/>
    <property type="match status" value="1"/>
</dbReference>
<feature type="region of interest" description="Disordered" evidence="1">
    <location>
        <begin position="148"/>
        <end position="183"/>
    </location>
</feature>
<dbReference type="OrthoDB" id="2420608at2759"/>
<feature type="compositionally biased region" description="Acidic residues" evidence="1">
    <location>
        <begin position="157"/>
        <end position="177"/>
    </location>
</feature>
<feature type="region of interest" description="Disordered" evidence="1">
    <location>
        <begin position="24"/>
        <end position="44"/>
    </location>
</feature>
<dbReference type="AlphaFoldDB" id="A0A0A8L9F6"/>
<protein>
    <submittedName>
        <fullName evidence="2">WGS project CCBQ000000000 data, contig 00015</fullName>
    </submittedName>
</protein>
<dbReference type="GO" id="GO:0042393">
    <property type="term" value="F:histone binding"/>
    <property type="evidence" value="ECO:0007669"/>
    <property type="project" value="InterPro"/>
</dbReference>
<proteinExistence type="predicted"/>
<evidence type="ECO:0000313" key="2">
    <source>
        <dbReference type="EMBL" id="CDO95569.1"/>
    </source>
</evidence>
<reference evidence="2 3" key="1">
    <citation type="submission" date="2014-03" db="EMBL/GenBank/DDBJ databases">
        <title>The genome of Kluyveromyces dobzhanskii.</title>
        <authorList>
            <person name="Nystedt B."/>
            <person name="Astrom S."/>
        </authorList>
    </citation>
    <scope>NUCLEOTIDE SEQUENCE [LARGE SCALE GENOMIC DNA]</scope>
    <source>
        <strain evidence="2 3">CBS 2104</strain>
    </source>
</reference>
<gene>
    <name evidence="2" type="ORF">KLDO_g3804</name>
</gene>
<feature type="compositionally biased region" description="Basic and acidic residues" evidence="1">
    <location>
        <begin position="24"/>
        <end position="36"/>
    </location>
</feature>
<keyword evidence="3" id="KW-1185">Reference proteome</keyword>
<accession>A0A0A8L9F6</accession>
<dbReference type="GO" id="GO:0005634">
    <property type="term" value="C:nucleus"/>
    <property type="evidence" value="ECO:0007669"/>
    <property type="project" value="InterPro"/>
</dbReference>
<dbReference type="Gene3D" id="6.10.250.2010">
    <property type="match status" value="1"/>
</dbReference>
<sequence length="195" mass="22033">MKRTKSTKKRANIRRLTGVLKDLLAEEKPKKEKNSDETTSNGAVYILSKENQLIPKLSDEDVMERHKKADENMKEVWSQIIQKYENIEDQGDVVDLQTGEIIEDNGHLRSLGSEASTLNTSVPNSGSVIYKSVLNDIFDIKLSQNSSVWQDQATNNSEDESDFEENNSAEELESDQGEDSRDYINNFISATDKGK</sequence>